<keyword evidence="4" id="KW-1185">Reference proteome</keyword>
<sequence length="69" mass="7610">MTKPESGPLQWRRSSHSTSEEDSMCVEVAMSGVSTIAARDSKDPDGPVLQFTPADWSTFLTRIKRDAIP</sequence>
<dbReference type="Proteomes" id="UP001569904">
    <property type="component" value="Unassembled WGS sequence"/>
</dbReference>
<feature type="domain" description="DUF397" evidence="2">
    <location>
        <begin position="9"/>
        <end position="64"/>
    </location>
</feature>
<evidence type="ECO:0000259" key="2">
    <source>
        <dbReference type="Pfam" id="PF04149"/>
    </source>
</evidence>
<gene>
    <name evidence="3" type="ORF">SM436_28905</name>
</gene>
<feature type="region of interest" description="Disordered" evidence="1">
    <location>
        <begin position="1"/>
        <end position="23"/>
    </location>
</feature>
<protein>
    <submittedName>
        <fullName evidence="3">DUF397 domain-containing protein</fullName>
    </submittedName>
</protein>
<dbReference type="Pfam" id="PF04149">
    <property type="entry name" value="DUF397"/>
    <property type="match status" value="1"/>
</dbReference>
<evidence type="ECO:0000256" key="1">
    <source>
        <dbReference type="SAM" id="MobiDB-lite"/>
    </source>
</evidence>
<comment type="caution">
    <text evidence="3">The sequence shown here is derived from an EMBL/GenBank/DDBJ whole genome shotgun (WGS) entry which is preliminary data.</text>
</comment>
<proteinExistence type="predicted"/>
<accession>A0ABV4R484</accession>
<reference evidence="3 4" key="1">
    <citation type="submission" date="2023-11" db="EMBL/GenBank/DDBJ databases">
        <title>Actinomadura monticuli sp. nov., isolated from volcanic ash.</title>
        <authorList>
            <person name="Lee S.D."/>
            <person name="Yang H."/>
            <person name="Kim I.S."/>
        </authorList>
    </citation>
    <scope>NUCLEOTIDE SEQUENCE [LARGE SCALE GENOMIC DNA]</scope>
    <source>
        <strain evidence="3 4">DSM 45346</strain>
    </source>
</reference>
<evidence type="ECO:0000313" key="3">
    <source>
        <dbReference type="EMBL" id="MFA1557721.1"/>
    </source>
</evidence>
<dbReference type="RefSeq" id="WP_371944461.1">
    <property type="nucleotide sequence ID" value="NZ_JAXCEH010000023.1"/>
</dbReference>
<name>A0ABV4R484_9ACTN</name>
<organism evidence="3 4">
    <name type="scientific">Actinomadura chokoriensis</name>
    <dbReference type="NCBI Taxonomy" id="454156"/>
    <lineage>
        <taxon>Bacteria</taxon>
        <taxon>Bacillati</taxon>
        <taxon>Actinomycetota</taxon>
        <taxon>Actinomycetes</taxon>
        <taxon>Streptosporangiales</taxon>
        <taxon>Thermomonosporaceae</taxon>
        <taxon>Actinomadura</taxon>
    </lineage>
</organism>
<dbReference type="EMBL" id="JAXCEH010000023">
    <property type="protein sequence ID" value="MFA1557721.1"/>
    <property type="molecule type" value="Genomic_DNA"/>
</dbReference>
<evidence type="ECO:0000313" key="4">
    <source>
        <dbReference type="Proteomes" id="UP001569904"/>
    </source>
</evidence>
<dbReference type="InterPro" id="IPR007278">
    <property type="entry name" value="DUF397"/>
</dbReference>